<proteinExistence type="predicted"/>
<dbReference type="Proteomes" id="UP000887540">
    <property type="component" value="Unplaced"/>
</dbReference>
<keyword evidence="1" id="KW-1185">Reference proteome</keyword>
<dbReference type="AlphaFoldDB" id="A0A914DP22"/>
<dbReference type="WBParaSite" id="ACRNAN_scaffold3143.g11248.t1">
    <property type="protein sequence ID" value="ACRNAN_scaffold3143.g11248.t1"/>
    <property type="gene ID" value="ACRNAN_scaffold3143.g11248"/>
</dbReference>
<name>A0A914DP22_9BILA</name>
<organism evidence="1 2">
    <name type="scientific">Acrobeloides nanus</name>
    <dbReference type="NCBI Taxonomy" id="290746"/>
    <lineage>
        <taxon>Eukaryota</taxon>
        <taxon>Metazoa</taxon>
        <taxon>Ecdysozoa</taxon>
        <taxon>Nematoda</taxon>
        <taxon>Chromadorea</taxon>
        <taxon>Rhabditida</taxon>
        <taxon>Tylenchina</taxon>
        <taxon>Cephalobomorpha</taxon>
        <taxon>Cephaloboidea</taxon>
        <taxon>Cephalobidae</taxon>
        <taxon>Acrobeloides</taxon>
    </lineage>
</organism>
<protein>
    <submittedName>
        <fullName evidence="2">Uncharacterized protein</fullName>
    </submittedName>
</protein>
<reference evidence="2" key="1">
    <citation type="submission" date="2022-11" db="UniProtKB">
        <authorList>
            <consortium name="WormBaseParasite"/>
        </authorList>
    </citation>
    <scope>IDENTIFICATION</scope>
</reference>
<sequence length="79" mass="9511">MESPFAVSMTFSPSTDSSYSYGNNYLAWRYNRRLYNDYYPISARPFTFQVYGSPFYGRHLRDVYYYPSRNIARYSPYGF</sequence>
<evidence type="ECO:0000313" key="2">
    <source>
        <dbReference type="WBParaSite" id="ACRNAN_scaffold3143.g11248.t1"/>
    </source>
</evidence>
<evidence type="ECO:0000313" key="1">
    <source>
        <dbReference type="Proteomes" id="UP000887540"/>
    </source>
</evidence>
<accession>A0A914DP22</accession>